<reference evidence="1" key="2">
    <citation type="submission" date="2025-08" db="UniProtKB">
        <authorList>
            <consortium name="Ensembl"/>
        </authorList>
    </citation>
    <scope>IDENTIFICATION</scope>
</reference>
<keyword evidence="2" id="KW-1185">Reference proteome</keyword>
<dbReference type="HOGENOM" id="CLU_2497346_0_0_1"/>
<proteinExistence type="predicted"/>
<dbReference type="AlphaFoldDB" id="H3DAD5"/>
<dbReference type="Proteomes" id="UP000007303">
    <property type="component" value="Unassembled WGS sequence"/>
</dbReference>
<protein>
    <submittedName>
        <fullName evidence="1">Uncharacterized protein</fullName>
    </submittedName>
</protein>
<organism evidence="1 2">
    <name type="scientific">Tetraodon nigroviridis</name>
    <name type="common">Spotted green pufferfish</name>
    <name type="synonym">Chelonodon nigroviridis</name>
    <dbReference type="NCBI Taxonomy" id="99883"/>
    <lineage>
        <taxon>Eukaryota</taxon>
        <taxon>Metazoa</taxon>
        <taxon>Chordata</taxon>
        <taxon>Craniata</taxon>
        <taxon>Vertebrata</taxon>
        <taxon>Euteleostomi</taxon>
        <taxon>Actinopterygii</taxon>
        <taxon>Neopterygii</taxon>
        <taxon>Teleostei</taxon>
        <taxon>Neoteleostei</taxon>
        <taxon>Acanthomorphata</taxon>
        <taxon>Eupercaria</taxon>
        <taxon>Tetraodontiformes</taxon>
        <taxon>Tetradontoidea</taxon>
        <taxon>Tetraodontidae</taxon>
        <taxon>Tetraodon</taxon>
    </lineage>
</organism>
<name>H3DAD5_TETNG</name>
<accession>H3DAD5</accession>
<reference evidence="2" key="1">
    <citation type="journal article" date="2004" name="Nature">
        <title>Genome duplication in the teleost fish Tetraodon nigroviridis reveals the early vertebrate proto-karyotype.</title>
        <authorList>
            <person name="Jaillon O."/>
            <person name="Aury J.-M."/>
            <person name="Brunet F."/>
            <person name="Petit J.-L."/>
            <person name="Stange-Thomann N."/>
            <person name="Mauceli E."/>
            <person name="Bouneau L."/>
            <person name="Fischer C."/>
            <person name="Ozouf-Costaz C."/>
            <person name="Bernot A."/>
            <person name="Nicaud S."/>
            <person name="Jaffe D."/>
            <person name="Fisher S."/>
            <person name="Lutfalla G."/>
            <person name="Dossat C."/>
            <person name="Segurens B."/>
            <person name="Dasilva C."/>
            <person name="Salanoubat M."/>
            <person name="Levy M."/>
            <person name="Boudet N."/>
            <person name="Castellano S."/>
            <person name="Anthouard V."/>
            <person name="Jubin C."/>
            <person name="Castelli V."/>
            <person name="Katinka M."/>
            <person name="Vacherie B."/>
            <person name="Biemont C."/>
            <person name="Skalli Z."/>
            <person name="Cattolico L."/>
            <person name="Poulain J."/>
            <person name="De Berardinis V."/>
            <person name="Cruaud C."/>
            <person name="Duprat S."/>
            <person name="Brottier P."/>
            <person name="Coutanceau J.-P."/>
            <person name="Gouzy J."/>
            <person name="Parra G."/>
            <person name="Lardier G."/>
            <person name="Chapple C."/>
            <person name="McKernan K.J."/>
            <person name="McEwan P."/>
            <person name="Bosak S."/>
            <person name="Kellis M."/>
            <person name="Volff J.-N."/>
            <person name="Guigo R."/>
            <person name="Zody M.C."/>
            <person name="Mesirov J."/>
            <person name="Lindblad-Toh K."/>
            <person name="Birren B."/>
            <person name="Nusbaum C."/>
            <person name="Kahn D."/>
            <person name="Robinson-Rechavi M."/>
            <person name="Laudet V."/>
            <person name="Schachter V."/>
            <person name="Quetier F."/>
            <person name="Saurin W."/>
            <person name="Scarpelli C."/>
            <person name="Wincker P."/>
            <person name="Lander E.S."/>
            <person name="Weissenbach J."/>
            <person name="Roest Crollius H."/>
        </authorList>
    </citation>
    <scope>NUCLEOTIDE SEQUENCE [LARGE SCALE GENOMIC DNA]</scope>
</reference>
<dbReference type="Ensembl" id="ENSTNIT00000017696.1">
    <property type="protein sequence ID" value="ENSTNIP00000017476.1"/>
    <property type="gene ID" value="ENSTNIG00000014457.1"/>
</dbReference>
<reference evidence="1" key="3">
    <citation type="submission" date="2025-09" db="UniProtKB">
        <authorList>
            <consortium name="Ensembl"/>
        </authorList>
    </citation>
    <scope>IDENTIFICATION</scope>
</reference>
<evidence type="ECO:0000313" key="2">
    <source>
        <dbReference type="Proteomes" id="UP000007303"/>
    </source>
</evidence>
<evidence type="ECO:0000313" key="1">
    <source>
        <dbReference type="Ensembl" id="ENSTNIP00000017476.1"/>
    </source>
</evidence>
<dbReference type="InParanoid" id="H3DAD5"/>
<sequence>MMPPWINSRENCLREEDGICISLKLILIPEKEGRRQRLKCVAGSLHHRVYPPPVSLINHRSFLTGSNSITLSLGGGRHTKTVGSGW</sequence>